<dbReference type="AlphaFoldDB" id="A0A804JDI4"/>
<dbReference type="Gramene" id="Ma06_t06980.1">
    <property type="protein sequence ID" value="Ma06_p06980.1"/>
    <property type="gene ID" value="Ma06_g06980"/>
</dbReference>
<organism evidence="1 2">
    <name type="scientific">Musa acuminata subsp. malaccensis</name>
    <name type="common">Wild banana</name>
    <name type="synonym">Musa malaccensis</name>
    <dbReference type="NCBI Taxonomy" id="214687"/>
    <lineage>
        <taxon>Eukaryota</taxon>
        <taxon>Viridiplantae</taxon>
        <taxon>Streptophyta</taxon>
        <taxon>Embryophyta</taxon>
        <taxon>Tracheophyta</taxon>
        <taxon>Spermatophyta</taxon>
        <taxon>Magnoliopsida</taxon>
        <taxon>Liliopsida</taxon>
        <taxon>Zingiberales</taxon>
        <taxon>Musaceae</taxon>
        <taxon>Musa</taxon>
    </lineage>
</organism>
<protein>
    <submittedName>
        <fullName evidence="1">Uncharacterized protein</fullName>
    </submittedName>
</protein>
<evidence type="ECO:0000313" key="1">
    <source>
        <dbReference type="EnsemblPlants" id="Ma06_p06980.1"/>
    </source>
</evidence>
<keyword evidence="2" id="KW-1185">Reference proteome</keyword>
<accession>A0A804JDI4</accession>
<evidence type="ECO:0000313" key="2">
    <source>
        <dbReference type="Proteomes" id="UP000012960"/>
    </source>
</evidence>
<dbReference type="InParanoid" id="A0A804JDI4"/>
<reference evidence="1" key="1">
    <citation type="submission" date="2021-05" db="UniProtKB">
        <authorList>
            <consortium name="EnsemblPlants"/>
        </authorList>
    </citation>
    <scope>IDENTIFICATION</scope>
    <source>
        <strain evidence="1">subsp. malaccensis</strain>
    </source>
</reference>
<proteinExistence type="predicted"/>
<sequence>MYIGIKIYKNTKTKTHQKKIFDWMGMNRNYSTISNLEPWFFPEFVLLMHIRLNRGSYQSNYFFSNIYYENNISQNQNKNNISQNQNEKILVKIKIKKILVKIKIKIDTCA</sequence>
<name>A0A804JDI4_MUSAM</name>
<dbReference type="Proteomes" id="UP000012960">
    <property type="component" value="Unplaced"/>
</dbReference>
<dbReference type="EnsemblPlants" id="Ma06_t06980.1">
    <property type="protein sequence ID" value="Ma06_p06980.1"/>
    <property type="gene ID" value="Ma06_g06980"/>
</dbReference>